<evidence type="ECO:0000256" key="1">
    <source>
        <dbReference type="SAM" id="MobiDB-lite"/>
    </source>
</evidence>
<gene>
    <name evidence="3" type="ORF">GOBAR_AA26843</name>
</gene>
<dbReference type="PANTHER" id="PTHR47479:SF2">
    <property type="entry name" value="OS05G0393200 PROTEIN"/>
    <property type="match status" value="1"/>
</dbReference>
<dbReference type="OrthoDB" id="1925408at2759"/>
<keyword evidence="2" id="KW-0812">Transmembrane</keyword>
<protein>
    <recommendedName>
        <fullName evidence="5">Ribosomal protein L34e superfamily protein</fullName>
    </recommendedName>
</protein>
<sequence>MLDLLIMPPSSKSTATATASSTPGAATSSATKLTGHHHHHHHHHQNHHSHSPLLLCKHSPSATLDLLILILVLFSGTFLLSSYFSYLFHSLSLLLSPLLSTQSDSFSLPFVSYLLGCTLFFVTTLISIEFCCGSRSRKCEKPGCKGLKKALEFDLLLQTEDCVKNGSKEIDRLPWKGGSEGNPDYECLRAELRKMAPPNGRAVLLFRARCGCPIAKLEGWGPKRGRRHKNDSFSLPFVSYLLGCTLFFVTTLISIEFCCGSRSRKCEKPGCKGLKKALEFDLLLQTEDCVKNGSKEIDRLPWKGGSEGNPDYECLRAELRKMAPPNGRAVLLFRARCGCPIAKLEGWGPKRGRRHKK</sequence>
<accession>A0A2P5WRX1</accession>
<keyword evidence="2" id="KW-1133">Transmembrane helix</keyword>
<feature type="compositionally biased region" description="Low complexity" evidence="1">
    <location>
        <begin position="8"/>
        <end position="31"/>
    </location>
</feature>
<evidence type="ECO:0000313" key="3">
    <source>
        <dbReference type="EMBL" id="PPR93829.1"/>
    </source>
</evidence>
<dbReference type="Proteomes" id="UP000239757">
    <property type="component" value="Unassembled WGS sequence"/>
</dbReference>
<feature type="compositionally biased region" description="Basic residues" evidence="1">
    <location>
        <begin position="34"/>
        <end position="48"/>
    </location>
</feature>
<feature type="transmembrane region" description="Helical" evidence="2">
    <location>
        <begin position="106"/>
        <end position="128"/>
    </location>
</feature>
<dbReference type="AlphaFoldDB" id="A0A2P5WRX1"/>
<feature type="region of interest" description="Disordered" evidence="1">
    <location>
        <begin position="1"/>
        <end position="48"/>
    </location>
</feature>
<dbReference type="InterPro" id="IPR044196">
    <property type="entry name" value="At5g19025-like"/>
</dbReference>
<keyword evidence="2" id="KW-0472">Membrane</keyword>
<feature type="transmembrane region" description="Helical" evidence="2">
    <location>
        <begin position="66"/>
        <end position="86"/>
    </location>
</feature>
<feature type="transmembrane region" description="Helical" evidence="2">
    <location>
        <begin position="233"/>
        <end position="255"/>
    </location>
</feature>
<evidence type="ECO:0000313" key="4">
    <source>
        <dbReference type="Proteomes" id="UP000239757"/>
    </source>
</evidence>
<evidence type="ECO:0008006" key="5">
    <source>
        <dbReference type="Google" id="ProtNLM"/>
    </source>
</evidence>
<proteinExistence type="predicted"/>
<evidence type="ECO:0000256" key="2">
    <source>
        <dbReference type="SAM" id="Phobius"/>
    </source>
</evidence>
<organism evidence="3 4">
    <name type="scientific">Gossypium barbadense</name>
    <name type="common">Sea Island cotton</name>
    <name type="synonym">Hibiscus barbadensis</name>
    <dbReference type="NCBI Taxonomy" id="3634"/>
    <lineage>
        <taxon>Eukaryota</taxon>
        <taxon>Viridiplantae</taxon>
        <taxon>Streptophyta</taxon>
        <taxon>Embryophyta</taxon>
        <taxon>Tracheophyta</taxon>
        <taxon>Spermatophyta</taxon>
        <taxon>Magnoliopsida</taxon>
        <taxon>eudicotyledons</taxon>
        <taxon>Gunneridae</taxon>
        <taxon>Pentapetalae</taxon>
        <taxon>rosids</taxon>
        <taxon>malvids</taxon>
        <taxon>Malvales</taxon>
        <taxon>Malvaceae</taxon>
        <taxon>Malvoideae</taxon>
        <taxon>Gossypium</taxon>
    </lineage>
</organism>
<dbReference type="EMBL" id="KZ666712">
    <property type="protein sequence ID" value="PPR93829.1"/>
    <property type="molecule type" value="Genomic_DNA"/>
</dbReference>
<dbReference type="PANTHER" id="PTHR47479">
    <property type="entry name" value="OS05G0393200 PROTEIN"/>
    <property type="match status" value="1"/>
</dbReference>
<reference evidence="3 4" key="1">
    <citation type="submission" date="2015-01" db="EMBL/GenBank/DDBJ databases">
        <title>Genome of allotetraploid Gossypium barbadense reveals genomic plasticity and fiber elongation in cotton evolution.</title>
        <authorList>
            <person name="Chen X."/>
            <person name="Liu X."/>
            <person name="Zhao B."/>
            <person name="Zheng H."/>
            <person name="Hu Y."/>
            <person name="Lu G."/>
            <person name="Yang C."/>
            <person name="Chen J."/>
            <person name="Shan C."/>
            <person name="Zhang L."/>
            <person name="Zhou Y."/>
            <person name="Wang L."/>
            <person name="Guo W."/>
            <person name="Bai Y."/>
            <person name="Ruan J."/>
            <person name="Shangguan X."/>
            <person name="Mao Y."/>
            <person name="Jiang J."/>
            <person name="Zhu Y."/>
            <person name="Lei J."/>
            <person name="Kang H."/>
            <person name="Chen S."/>
            <person name="He X."/>
            <person name="Wang R."/>
            <person name="Wang Y."/>
            <person name="Chen J."/>
            <person name="Wang L."/>
            <person name="Yu S."/>
            <person name="Wang B."/>
            <person name="Wei J."/>
            <person name="Song S."/>
            <person name="Lu X."/>
            <person name="Gao Z."/>
            <person name="Gu W."/>
            <person name="Deng X."/>
            <person name="Ma D."/>
            <person name="Wang S."/>
            <person name="Liang W."/>
            <person name="Fang L."/>
            <person name="Cai C."/>
            <person name="Zhu X."/>
            <person name="Zhou B."/>
            <person name="Zhang Y."/>
            <person name="Chen Z."/>
            <person name="Xu S."/>
            <person name="Zhu R."/>
            <person name="Wang S."/>
            <person name="Zhang T."/>
            <person name="Zhao G."/>
        </authorList>
    </citation>
    <scope>NUCLEOTIDE SEQUENCE [LARGE SCALE GENOMIC DNA]</scope>
    <source>
        <strain evidence="4">cv. Xinhai21</strain>
        <tissue evidence="3">Leaf</tissue>
    </source>
</reference>
<name>A0A2P5WRX1_GOSBA</name>